<dbReference type="GO" id="GO:0009103">
    <property type="term" value="P:lipopolysaccharide biosynthetic process"/>
    <property type="evidence" value="ECO:0007669"/>
    <property type="project" value="UniProtKB-ARBA"/>
</dbReference>
<evidence type="ECO:0000256" key="1">
    <source>
        <dbReference type="ARBA" id="ARBA00004651"/>
    </source>
</evidence>
<protein>
    <submittedName>
        <fullName evidence="10">Dolichyl-phosphate-mannose-protein mannosyltransferase</fullName>
        <ecNumber evidence="10">2.4.1.109</ecNumber>
    </submittedName>
</protein>
<feature type="transmembrane region" description="Helical" evidence="8">
    <location>
        <begin position="232"/>
        <end position="252"/>
    </location>
</feature>
<sequence>MRISSKSLLIAVVVVLGVRLFAMATLPLIDTSEPRYAEIARIMAVSGDWVTPWFEPGEPFWGKPPLAFWAQALSIKLLGLSEFAVRLPSLLVMLLVARLVYVAARRVFGLQQARWAVLMLAAMLLPFVSAGAVLTDPFLTLGVTLSMLALMVAPFCPTAFWRYGFFIGLSIGLLAKGPLALVLIGGASLAWALWAREGRKALKALPWSVGLALMLAISLPWYVIAELKTPGFLKYFLVGEHFLRFVDAGWAGDRYGTAHARAWGAIWLDWIAASAPWSLLLVTGLLVLPLKSSLRQAAQAALREPIVKLLVSWALVAPVLFTFSGNILWTYVLPSLPPLALGLGCWLSSVELTRNQRLANSFVFAASLLVPIAAVVIGTLGILDEPRFKTEKGLVAMVEKLQQPGDTLYFVGSRPFSARYYSQGKAKLLPWQASTLPPFSPSGRLWVAVSRDKSWPLLASPGVVAKSRYSSRRFVLYELRKTASR</sequence>
<evidence type="ECO:0000313" key="11">
    <source>
        <dbReference type="Proteomes" id="UP000001225"/>
    </source>
</evidence>
<keyword evidence="2" id="KW-1003">Cell membrane</keyword>
<gene>
    <name evidence="10" type="ordered locus">Bpet4603</name>
</gene>
<feature type="domain" description="ArnT-like N-terminal" evidence="9">
    <location>
        <begin position="31"/>
        <end position="236"/>
    </location>
</feature>
<feature type="transmembrane region" description="Helical" evidence="8">
    <location>
        <begin position="173"/>
        <end position="193"/>
    </location>
</feature>
<keyword evidence="5 8" id="KW-0812">Transmembrane</keyword>
<organism evidence="10 11">
    <name type="scientific">Bordetella petrii (strain ATCC BAA-461 / DSM 12804 / CCUG 43448 / CIP 107267 / Se-1111R)</name>
    <dbReference type="NCBI Taxonomy" id="340100"/>
    <lineage>
        <taxon>Bacteria</taxon>
        <taxon>Pseudomonadati</taxon>
        <taxon>Pseudomonadota</taxon>
        <taxon>Betaproteobacteria</taxon>
        <taxon>Burkholderiales</taxon>
        <taxon>Alcaligenaceae</taxon>
        <taxon>Bordetella</taxon>
    </lineage>
</organism>
<keyword evidence="3 10" id="KW-0328">Glycosyltransferase</keyword>
<feature type="transmembrane region" description="Helical" evidence="8">
    <location>
        <begin position="7"/>
        <end position="29"/>
    </location>
</feature>
<accession>A9IF37</accession>
<dbReference type="PANTHER" id="PTHR33908:SF3">
    <property type="entry name" value="UNDECAPRENYL PHOSPHATE-ALPHA-4-AMINO-4-DEOXY-L-ARABINOSE ARABINOSYL TRANSFERASE"/>
    <property type="match status" value="1"/>
</dbReference>
<evidence type="ECO:0000256" key="7">
    <source>
        <dbReference type="ARBA" id="ARBA00023136"/>
    </source>
</evidence>
<dbReference type="InterPro" id="IPR050297">
    <property type="entry name" value="LipidA_mod_glycosyltrf_83"/>
</dbReference>
<dbReference type="GO" id="GO:0004169">
    <property type="term" value="F:dolichyl-phosphate-mannose-protein mannosyltransferase activity"/>
    <property type="evidence" value="ECO:0007669"/>
    <property type="project" value="UniProtKB-EC"/>
</dbReference>
<dbReference type="EC" id="2.4.1.109" evidence="10"/>
<evidence type="ECO:0000256" key="8">
    <source>
        <dbReference type="SAM" id="Phobius"/>
    </source>
</evidence>
<dbReference type="InterPro" id="IPR003342">
    <property type="entry name" value="ArnT-like_N"/>
</dbReference>
<keyword evidence="6 8" id="KW-1133">Transmembrane helix</keyword>
<feature type="transmembrane region" description="Helical" evidence="8">
    <location>
        <begin position="83"/>
        <end position="103"/>
    </location>
</feature>
<dbReference type="GO" id="GO:0016763">
    <property type="term" value="F:pentosyltransferase activity"/>
    <property type="evidence" value="ECO:0007669"/>
    <property type="project" value="TreeGrafter"/>
</dbReference>
<evidence type="ECO:0000256" key="6">
    <source>
        <dbReference type="ARBA" id="ARBA00022989"/>
    </source>
</evidence>
<feature type="transmembrane region" description="Helical" evidence="8">
    <location>
        <begin position="140"/>
        <end position="161"/>
    </location>
</feature>
<dbReference type="Proteomes" id="UP000001225">
    <property type="component" value="Chromosome"/>
</dbReference>
<dbReference type="STRING" id="94624.Bpet4603"/>
<feature type="transmembrane region" description="Helical" evidence="8">
    <location>
        <begin position="205"/>
        <end position="225"/>
    </location>
</feature>
<dbReference type="Pfam" id="PF02366">
    <property type="entry name" value="PMT"/>
    <property type="match status" value="1"/>
</dbReference>
<keyword evidence="7 8" id="KW-0472">Membrane</keyword>
<evidence type="ECO:0000256" key="3">
    <source>
        <dbReference type="ARBA" id="ARBA00022676"/>
    </source>
</evidence>
<dbReference type="KEGG" id="bpt:Bpet4603"/>
<reference evidence="10 11" key="1">
    <citation type="journal article" date="2008" name="BMC Genomics">
        <title>The missing link: Bordetella petrii is endowed with both the metabolic versatility of environmental bacteria and virulence traits of pathogenic Bordetellae.</title>
        <authorList>
            <person name="Gross R."/>
            <person name="Guzman C.A."/>
            <person name="Sebaihia M."/>
            <person name="Martins Dos Santos V.A."/>
            <person name="Pieper D.H."/>
            <person name="Koebnik R."/>
            <person name="Lechner M."/>
            <person name="Bartels D."/>
            <person name="Buhrmester J."/>
            <person name="Choudhuri J.V."/>
            <person name="Ebensen T."/>
            <person name="Gaigalat L."/>
            <person name="Herrmann S."/>
            <person name="Khachane A.N."/>
            <person name="Larisch C."/>
            <person name="Link S."/>
            <person name="Linke B."/>
            <person name="Meyer F."/>
            <person name="Mormann S."/>
            <person name="Nakunst D."/>
            <person name="Rueckert C."/>
            <person name="Schneiker-Bekel S."/>
            <person name="Schulze K."/>
            <person name="Vorhoelter F.J."/>
            <person name="Yevsa T."/>
            <person name="Engle J.T."/>
            <person name="Goldman W.E."/>
            <person name="Puehler A."/>
            <person name="Goebel U.B."/>
            <person name="Goesmann A."/>
            <person name="Bloecker H."/>
            <person name="Kaiser O."/>
            <person name="Martinez-Arias R."/>
        </authorList>
    </citation>
    <scope>NUCLEOTIDE SEQUENCE [LARGE SCALE GENOMIC DNA]</scope>
    <source>
        <strain evidence="11">ATCC BAA-461 / DSM 12804 / CCUG 43448 / CIP 107267 / Se-1111R</strain>
    </source>
</reference>
<dbReference type="EMBL" id="AM902716">
    <property type="protein sequence ID" value="CAP44954.1"/>
    <property type="molecule type" value="Genomic_DNA"/>
</dbReference>
<name>A9IF37_BORPD</name>
<feature type="transmembrane region" description="Helical" evidence="8">
    <location>
        <begin position="309"/>
        <end position="332"/>
    </location>
</feature>
<evidence type="ECO:0000256" key="5">
    <source>
        <dbReference type="ARBA" id="ARBA00022692"/>
    </source>
</evidence>
<evidence type="ECO:0000313" key="10">
    <source>
        <dbReference type="EMBL" id="CAP44954.1"/>
    </source>
</evidence>
<dbReference type="AlphaFoldDB" id="A9IF37"/>
<feature type="transmembrane region" description="Helical" evidence="8">
    <location>
        <begin position="115"/>
        <end position="134"/>
    </location>
</feature>
<evidence type="ECO:0000259" key="9">
    <source>
        <dbReference type="Pfam" id="PF02366"/>
    </source>
</evidence>
<evidence type="ECO:0000256" key="4">
    <source>
        <dbReference type="ARBA" id="ARBA00022679"/>
    </source>
</evidence>
<dbReference type="eggNOG" id="COG1807">
    <property type="taxonomic scope" value="Bacteria"/>
</dbReference>
<dbReference type="GO" id="GO:0010041">
    <property type="term" value="P:response to iron(III) ion"/>
    <property type="evidence" value="ECO:0007669"/>
    <property type="project" value="TreeGrafter"/>
</dbReference>
<keyword evidence="11" id="KW-1185">Reference proteome</keyword>
<feature type="transmembrane region" description="Helical" evidence="8">
    <location>
        <begin position="362"/>
        <end position="383"/>
    </location>
</feature>
<evidence type="ECO:0000256" key="2">
    <source>
        <dbReference type="ARBA" id="ARBA00022475"/>
    </source>
</evidence>
<proteinExistence type="predicted"/>
<feature type="transmembrane region" description="Helical" evidence="8">
    <location>
        <begin position="264"/>
        <end position="288"/>
    </location>
</feature>
<comment type="subcellular location">
    <subcellularLocation>
        <location evidence="1">Cell membrane</location>
        <topology evidence="1">Multi-pass membrane protein</topology>
    </subcellularLocation>
</comment>
<keyword evidence="4 10" id="KW-0808">Transferase</keyword>
<dbReference type="PANTHER" id="PTHR33908">
    <property type="entry name" value="MANNOSYLTRANSFERASE YKCB-RELATED"/>
    <property type="match status" value="1"/>
</dbReference>
<dbReference type="GO" id="GO:0005886">
    <property type="term" value="C:plasma membrane"/>
    <property type="evidence" value="ECO:0007669"/>
    <property type="project" value="UniProtKB-SubCell"/>
</dbReference>